<dbReference type="InterPro" id="IPR004252">
    <property type="entry name" value="Probable_transposase_24"/>
</dbReference>
<dbReference type="EMBL" id="NMUH01000732">
    <property type="protein sequence ID" value="MQL83996.1"/>
    <property type="molecule type" value="Genomic_DNA"/>
</dbReference>
<keyword evidence="3" id="KW-1185">Reference proteome</keyword>
<sequence length="603" mass="66130">MTNAAGEPASEAVVAGVSAGEGDANLAVTAPSLPLPIANGPPPVPISAEAHGPSLDPSTVAHAVASTCETVCNQHGLQVQKDGQVENFSSRMVDVANPITVQVNTPMSFAQVVRQPPPTQGKAALGVSSISPSCGSSSGRRISRPSRKGGVRICLPSTQERSSSPLRSIDAINTPVLPPSSDLRMRASFVADLAKAENIFMPDFQFDQEISEMESDEENMERCSRRPVLRPRAILRRTHSWDRSSLEVRLLDYTGCPGNRVRVSPSSVTCPIPFSKVESHHPVAEEVAQPAGRQPCWISGGKIDPGPASRYITSLLHAHVPGPVDSSKEFPLSVRDLLFDMFTQRYMFMRPKDLPRARAVWESTAQTNFRKSMWEARDKAVKIIGSQDPTTWMDYGPVWMRRDYWKSLCHRWATGPWQEMSQAAKRNLATHPEKNVHTSRSVSYATHNQKLRHELERPLTSCELFDWTHKRKGTDDYVSESACMITETYDRTMADRYEEGTPQPDLDPEAWVDVAGGLRKGRVYGFGDSLDTTLVLSSYASSVAPPAYASSSVATLGSDGDDIRTLIWEELSQQLPLHLGAMVEQLVAAIRGAGTSLQAPQFE</sequence>
<evidence type="ECO:0000313" key="2">
    <source>
        <dbReference type="EMBL" id="MQL83996.1"/>
    </source>
</evidence>
<accession>A0A843UNY2</accession>
<organism evidence="2 3">
    <name type="scientific">Colocasia esculenta</name>
    <name type="common">Wild taro</name>
    <name type="synonym">Arum esculentum</name>
    <dbReference type="NCBI Taxonomy" id="4460"/>
    <lineage>
        <taxon>Eukaryota</taxon>
        <taxon>Viridiplantae</taxon>
        <taxon>Streptophyta</taxon>
        <taxon>Embryophyta</taxon>
        <taxon>Tracheophyta</taxon>
        <taxon>Spermatophyta</taxon>
        <taxon>Magnoliopsida</taxon>
        <taxon>Liliopsida</taxon>
        <taxon>Araceae</taxon>
        <taxon>Aroideae</taxon>
        <taxon>Colocasieae</taxon>
        <taxon>Colocasia</taxon>
    </lineage>
</organism>
<dbReference type="Proteomes" id="UP000652761">
    <property type="component" value="Unassembled WGS sequence"/>
</dbReference>
<evidence type="ECO:0000313" key="3">
    <source>
        <dbReference type="Proteomes" id="UP000652761"/>
    </source>
</evidence>
<evidence type="ECO:0000256" key="1">
    <source>
        <dbReference type="SAM" id="MobiDB-lite"/>
    </source>
</evidence>
<proteinExistence type="predicted"/>
<protein>
    <submittedName>
        <fullName evidence="2">Uncharacterized protein</fullName>
    </submittedName>
</protein>
<comment type="caution">
    <text evidence="2">The sequence shown here is derived from an EMBL/GenBank/DDBJ whole genome shotgun (WGS) entry which is preliminary data.</text>
</comment>
<feature type="region of interest" description="Disordered" evidence="1">
    <location>
        <begin position="116"/>
        <end position="151"/>
    </location>
</feature>
<dbReference type="AlphaFoldDB" id="A0A843UNY2"/>
<feature type="compositionally biased region" description="Low complexity" evidence="1">
    <location>
        <begin position="128"/>
        <end position="140"/>
    </location>
</feature>
<name>A0A843UNY2_COLES</name>
<feature type="compositionally biased region" description="Basic residues" evidence="1">
    <location>
        <begin position="141"/>
        <end position="150"/>
    </location>
</feature>
<dbReference type="Pfam" id="PF03004">
    <property type="entry name" value="Transposase_24"/>
    <property type="match status" value="1"/>
</dbReference>
<reference evidence="2" key="1">
    <citation type="submission" date="2017-07" db="EMBL/GenBank/DDBJ databases">
        <title>Taro Niue Genome Assembly and Annotation.</title>
        <authorList>
            <person name="Atibalentja N."/>
            <person name="Keating K."/>
            <person name="Fields C.J."/>
        </authorList>
    </citation>
    <scope>NUCLEOTIDE SEQUENCE</scope>
    <source>
        <strain evidence="2">Niue_2</strain>
        <tissue evidence="2">Leaf</tissue>
    </source>
</reference>
<gene>
    <name evidence="2" type="ORF">Taro_016495</name>
</gene>